<organism evidence="1 2">
    <name type="scientific">Hibiscus sabdariffa</name>
    <name type="common">roselle</name>
    <dbReference type="NCBI Taxonomy" id="183260"/>
    <lineage>
        <taxon>Eukaryota</taxon>
        <taxon>Viridiplantae</taxon>
        <taxon>Streptophyta</taxon>
        <taxon>Embryophyta</taxon>
        <taxon>Tracheophyta</taxon>
        <taxon>Spermatophyta</taxon>
        <taxon>Magnoliopsida</taxon>
        <taxon>eudicotyledons</taxon>
        <taxon>Gunneridae</taxon>
        <taxon>Pentapetalae</taxon>
        <taxon>rosids</taxon>
        <taxon>malvids</taxon>
        <taxon>Malvales</taxon>
        <taxon>Malvaceae</taxon>
        <taxon>Malvoideae</taxon>
        <taxon>Hibiscus</taxon>
    </lineage>
</organism>
<name>A0ABR2EBQ7_9ROSI</name>
<keyword evidence="2" id="KW-1185">Reference proteome</keyword>
<dbReference type="Proteomes" id="UP001472677">
    <property type="component" value="Unassembled WGS sequence"/>
</dbReference>
<accession>A0ABR2EBQ7</accession>
<sequence>MVLIVEAEMLGAPLMLDHELTIWDKQIASRAASVLIEIPLRTLLFPMDEAGIAVSIMRVFSMDVGFMQESGVMGCGILS</sequence>
<proteinExistence type="predicted"/>
<dbReference type="EMBL" id="JBBPBM010000016">
    <property type="protein sequence ID" value="KAK8557536.1"/>
    <property type="molecule type" value="Genomic_DNA"/>
</dbReference>
<evidence type="ECO:0000313" key="1">
    <source>
        <dbReference type="EMBL" id="KAK8557536.1"/>
    </source>
</evidence>
<comment type="caution">
    <text evidence="1">The sequence shown here is derived from an EMBL/GenBank/DDBJ whole genome shotgun (WGS) entry which is preliminary data.</text>
</comment>
<evidence type="ECO:0000313" key="2">
    <source>
        <dbReference type="Proteomes" id="UP001472677"/>
    </source>
</evidence>
<reference evidence="1 2" key="1">
    <citation type="journal article" date="2024" name="G3 (Bethesda)">
        <title>Genome assembly of Hibiscus sabdariffa L. provides insights into metabolisms of medicinal natural products.</title>
        <authorList>
            <person name="Kim T."/>
        </authorList>
    </citation>
    <scope>NUCLEOTIDE SEQUENCE [LARGE SCALE GENOMIC DNA]</scope>
    <source>
        <strain evidence="1">TK-2024</strain>
        <tissue evidence="1">Old leaves</tissue>
    </source>
</reference>
<protein>
    <submittedName>
        <fullName evidence="1">Uncharacterized protein</fullName>
    </submittedName>
</protein>
<gene>
    <name evidence="1" type="ORF">V6N12_009767</name>
</gene>